<sequence length="362" mass="38566">MTIQHLPNLSRLLHGLLAGALFLGMGVARAQAPEAPAPILWRMATSWPVALPLLHETAADFAQTVAAASGNRLRIELIDPAKHGKPAGLLQAVQAGEFDLAHTTAQYYAAQVPAIDFFTAVPFGLTPLEQEGWLHEGGGQALFESILAPRGILPLTAGHTGIQMGGWFAKAIRSPQDLKGVRVRVSGFPGRVLARVGAVPVNLPLGQIIPAFAAGQIDAADVVGPAIDATLPLKQYAPHYIAPWHEPDVAMHVFIDRARFLALPPDLQVIVRQAAQAAALRSAARANDRNAVALGQLEAAGIRVKAFPASVLKALREATQTELDASAQADPEARRVIESWKAYKARVAPYSLQADMAVFNVR</sequence>
<dbReference type="PANTHER" id="PTHR33376:SF5">
    <property type="entry name" value="EXTRACYTOPLASMIC SOLUTE RECEPTOR PROTEIN"/>
    <property type="match status" value="1"/>
</dbReference>
<evidence type="ECO:0000256" key="3">
    <source>
        <dbReference type="PIRSR" id="PIRSR039026-2"/>
    </source>
</evidence>
<dbReference type="PANTHER" id="PTHR33376">
    <property type="match status" value="1"/>
</dbReference>
<proteinExistence type="predicted"/>
<evidence type="ECO:0000256" key="2">
    <source>
        <dbReference type="PIRSR" id="PIRSR039026-1"/>
    </source>
</evidence>
<feature type="binding site" evidence="2">
    <location>
        <position position="163"/>
    </location>
    <ligand>
        <name>substrate</name>
    </ligand>
</feature>
<gene>
    <name evidence="4" type="ORF">CAL25_05780</name>
</gene>
<dbReference type="RefSeq" id="WP_094798997.1">
    <property type="nucleotide sequence ID" value="NZ_NEVP01000004.1"/>
</dbReference>
<organism evidence="4 5">
    <name type="scientific">Bordetella genomosp. 5</name>
    <dbReference type="NCBI Taxonomy" id="1395608"/>
    <lineage>
        <taxon>Bacteria</taxon>
        <taxon>Pseudomonadati</taxon>
        <taxon>Pseudomonadota</taxon>
        <taxon>Betaproteobacteria</taxon>
        <taxon>Burkholderiales</taxon>
        <taxon>Alcaligenaceae</taxon>
        <taxon>Bordetella</taxon>
    </lineage>
</organism>
<accession>A0A261TV05</accession>
<dbReference type="GO" id="GO:0046872">
    <property type="term" value="F:metal ion binding"/>
    <property type="evidence" value="ECO:0007669"/>
    <property type="project" value="UniProtKB-KW"/>
</dbReference>
<comment type="caution">
    <text evidence="4">The sequence shown here is derived from an EMBL/GenBank/DDBJ whole genome shotgun (WGS) entry which is preliminary data.</text>
</comment>
<dbReference type="GO" id="GO:0031317">
    <property type="term" value="C:tripartite ATP-independent periplasmic transporter complex"/>
    <property type="evidence" value="ECO:0007669"/>
    <property type="project" value="InterPro"/>
</dbReference>
<dbReference type="EMBL" id="NEVP01000004">
    <property type="protein sequence ID" value="OZI53489.1"/>
    <property type="molecule type" value="Genomic_DNA"/>
</dbReference>
<dbReference type="InterPro" id="IPR026289">
    <property type="entry name" value="SBP_TakP-like"/>
</dbReference>
<dbReference type="NCBIfam" id="NF037995">
    <property type="entry name" value="TRAP_S1"/>
    <property type="match status" value="1"/>
</dbReference>
<keyword evidence="3" id="KW-0479">Metal-binding</keyword>
<evidence type="ECO:0008006" key="6">
    <source>
        <dbReference type="Google" id="ProtNLM"/>
    </source>
</evidence>
<name>A0A261TV05_9BORD</name>
<dbReference type="AlphaFoldDB" id="A0A261TV05"/>
<dbReference type="PIRSF" id="PIRSF039026">
    <property type="entry name" value="SiaP"/>
    <property type="match status" value="1"/>
</dbReference>
<dbReference type="Gene3D" id="3.40.190.10">
    <property type="entry name" value="Periplasmic binding protein-like II"/>
    <property type="match status" value="1"/>
</dbReference>
<dbReference type="Pfam" id="PF03480">
    <property type="entry name" value="DctP"/>
    <property type="match status" value="1"/>
</dbReference>
<feature type="binding site" evidence="3">
    <location>
        <position position="246"/>
    </location>
    <ligand>
        <name>substrate</name>
    </ligand>
</feature>
<evidence type="ECO:0000313" key="4">
    <source>
        <dbReference type="EMBL" id="OZI53489.1"/>
    </source>
</evidence>
<protein>
    <recommendedName>
        <fullName evidence="6">ABC transporter substrate-binding protein</fullName>
    </recommendedName>
</protein>
<reference evidence="4 5" key="1">
    <citation type="submission" date="2017-05" db="EMBL/GenBank/DDBJ databases">
        <title>Complete and WGS of Bordetella genogroups.</title>
        <authorList>
            <person name="Spilker T."/>
            <person name="LiPuma J."/>
        </authorList>
    </citation>
    <scope>NUCLEOTIDE SEQUENCE [LARGE SCALE GENOMIC DNA]</scope>
    <source>
        <strain evidence="4 5">AU10456</strain>
    </source>
</reference>
<dbReference type="InterPro" id="IPR018389">
    <property type="entry name" value="DctP_fam"/>
</dbReference>
<dbReference type="OrthoDB" id="9769667at2"/>
<feature type="binding site" evidence="2">
    <location>
        <position position="184"/>
    </location>
    <ligand>
        <name>substrate</name>
    </ligand>
</feature>
<feature type="binding site" evidence="3">
    <location>
        <position position="221"/>
    </location>
    <ligand>
        <name>substrate</name>
    </ligand>
</feature>
<keyword evidence="5" id="KW-1185">Reference proteome</keyword>
<dbReference type="InterPro" id="IPR038404">
    <property type="entry name" value="TRAP_DctP_sf"/>
</dbReference>
<keyword evidence="1" id="KW-0732">Signal</keyword>
<evidence type="ECO:0000313" key="5">
    <source>
        <dbReference type="Proteomes" id="UP000216913"/>
    </source>
</evidence>
<evidence type="ECO:0000256" key="1">
    <source>
        <dbReference type="ARBA" id="ARBA00022729"/>
    </source>
</evidence>
<dbReference type="Proteomes" id="UP000216913">
    <property type="component" value="Unassembled WGS sequence"/>
</dbReference>
<dbReference type="SUPFAM" id="SSF53850">
    <property type="entry name" value="Periplasmic binding protein-like II"/>
    <property type="match status" value="1"/>
</dbReference>
<dbReference type="GO" id="GO:0055085">
    <property type="term" value="P:transmembrane transport"/>
    <property type="evidence" value="ECO:0007669"/>
    <property type="project" value="InterPro"/>
</dbReference>
<dbReference type="Gene3D" id="3.40.190.170">
    <property type="entry name" value="Bacterial extracellular solute-binding protein, family 7"/>
    <property type="match status" value="1"/>
</dbReference>